<evidence type="ECO:0000256" key="5">
    <source>
        <dbReference type="ARBA" id="ARBA00022692"/>
    </source>
</evidence>
<evidence type="ECO:0000256" key="15">
    <source>
        <dbReference type="ARBA" id="ARBA00046575"/>
    </source>
</evidence>
<dbReference type="Ensembl" id="ENSMODT00000021699.3">
    <property type="protein sequence ID" value="ENSMODP00000021325.3"/>
    <property type="gene ID" value="ENSMODG00000017089.4"/>
</dbReference>
<keyword evidence="8" id="KW-0653">Protein transport</keyword>
<dbReference type="Pfam" id="PF17171">
    <property type="entry name" value="GST_C_6"/>
    <property type="match status" value="1"/>
</dbReference>
<evidence type="ECO:0000256" key="7">
    <source>
        <dbReference type="ARBA" id="ARBA00022843"/>
    </source>
</evidence>
<feature type="domain" description="Mitochondrial outer membrane transport complex Sam37/metaxin N-terminal" evidence="18">
    <location>
        <begin position="193"/>
        <end position="314"/>
    </location>
</feature>
<evidence type="ECO:0000313" key="21">
    <source>
        <dbReference type="Proteomes" id="UP000002280"/>
    </source>
</evidence>
<dbReference type="OrthoDB" id="5835136at2759"/>
<feature type="domain" description="Metaxin glutathione S-transferase" evidence="19">
    <location>
        <begin position="344"/>
        <end position="407"/>
    </location>
</feature>
<dbReference type="SFLD" id="SFLDS00019">
    <property type="entry name" value="Glutathione_Transferase_(cytos"/>
    <property type="match status" value="1"/>
</dbReference>
<sequence>MQLGGPPRPPRRRQPSPGAWDTQGQRSPSPYPKESWGLVLGPDLEHPRGPAPPAATRYPPPVPTRTSARRSGLSSQTFSSPNLHYPSPSPPHSPASKRVPQPRQRRARSPSPPHGHASSPGRDSPASPPQDHAPQESPSEVPESPAPMAIFSALRLSESSESLPGQRAGKMAAPMELYCWAGGWGLPSVDLESLIVLTYARFTGAPLKVHKITNPWKSPSGTLPALRTPDASVISQPHKIITHLRKQKYNADYDLSARQGADTLAFMSLLEEKLLPVLIHTFWVDAKNYVELTRKWYAEAMPFPLNLFLPGRMQRKHLERLQLLCGERRPEEEEEVEKELYREARECLTLLSQRLGSQKFFFGDSPASLDAFVFSYVALLLQAKLPNGKLQAHVRGLGNLCAYCTHILSLYFPWDGAEAPPPRPALSASETDEEPYRRRGQILSVLAGLAAMVGYALLSGIVSIQRAAPARPSGNRALGIAEEEEEE</sequence>
<dbReference type="Proteomes" id="UP000002280">
    <property type="component" value="Chromosome 2"/>
</dbReference>
<feature type="transmembrane region" description="Helical" evidence="17">
    <location>
        <begin position="442"/>
        <end position="464"/>
    </location>
</feature>
<dbReference type="SUPFAM" id="SSF47616">
    <property type="entry name" value="GST C-terminal domain-like"/>
    <property type="match status" value="1"/>
</dbReference>
<dbReference type="GeneTree" id="ENSGT00950000182919"/>
<proteinExistence type="inferred from homology"/>
<evidence type="ECO:0000256" key="4">
    <source>
        <dbReference type="ARBA" id="ARBA00022499"/>
    </source>
</evidence>
<dbReference type="FunCoup" id="F6V427">
    <property type="interactions" value="2168"/>
</dbReference>
<evidence type="ECO:0000256" key="11">
    <source>
        <dbReference type="ARBA" id="ARBA00023136"/>
    </source>
</evidence>
<dbReference type="GO" id="GO:0001401">
    <property type="term" value="C:SAM complex"/>
    <property type="evidence" value="ECO:0000318"/>
    <property type="project" value="GO_Central"/>
</dbReference>
<dbReference type="GO" id="GO:0007005">
    <property type="term" value="P:mitochondrion organization"/>
    <property type="evidence" value="ECO:0000318"/>
    <property type="project" value="GO_Central"/>
</dbReference>
<keyword evidence="9 17" id="KW-1133">Transmembrane helix</keyword>
<evidence type="ECO:0000256" key="2">
    <source>
        <dbReference type="ARBA" id="ARBA00009170"/>
    </source>
</evidence>
<dbReference type="CDD" id="cd03078">
    <property type="entry name" value="GST_N_Metaxin1_like"/>
    <property type="match status" value="1"/>
</dbReference>
<name>F6V427_MONDO</name>
<evidence type="ECO:0000256" key="8">
    <source>
        <dbReference type="ARBA" id="ARBA00022927"/>
    </source>
</evidence>
<evidence type="ECO:0000256" key="12">
    <source>
        <dbReference type="ARBA" id="ARBA00037753"/>
    </source>
</evidence>
<keyword evidence="6" id="KW-1000">Mitochondrion outer membrane</keyword>
<comment type="subunit">
    <text evidence="15">Interacts with MTX2/metaxin-2. Associates with the mitochondrial contact site and cristae organizing system (MICOS) complex, composed of at least MICOS10/MIC10, CHCHD3/MIC19, CHCHD6/MIC25, APOOL/MIC27, IMMT/MIC60, APOO/MIC23/MIC26 and QIL1/MIC13. This complex was also known under the names MINOS or MitOS complex. The MICOS complex associates with mitochondrial outer membrane proteins SAMM50, MTX1 and MTX2 (together described as components of the mitochondrial outer membrane sorting assembly machinery (SAM) complex) and DNAJC11, mitochondrial inner membrane protein TMEM11 and with HSPA9. The MICOS and SAM complexes together with DNAJC11 are part of a large protein complex spanning both membranes termed the mitochondrial intermembrane space bridging (MIB) complex. Interacts with ARMC1.</text>
</comment>
<accession>F6V427</accession>
<evidence type="ECO:0000256" key="3">
    <source>
        <dbReference type="ARBA" id="ARBA00022448"/>
    </source>
</evidence>
<keyword evidence="5 17" id="KW-0812">Transmembrane</keyword>
<evidence type="ECO:0000313" key="20">
    <source>
        <dbReference type="Ensembl" id="ENSMODP00000021325.3"/>
    </source>
</evidence>
<protein>
    <recommendedName>
        <fullName evidence="13">Metaxin-1</fullName>
    </recommendedName>
    <alternativeName>
        <fullName evidence="14">Mitochondrial outer membrane import complex protein 1</fullName>
    </alternativeName>
</protein>
<evidence type="ECO:0000256" key="10">
    <source>
        <dbReference type="ARBA" id="ARBA00023128"/>
    </source>
</evidence>
<keyword evidence="21" id="KW-1185">Reference proteome</keyword>
<dbReference type="InParanoid" id="F6V427"/>
<evidence type="ECO:0000256" key="17">
    <source>
        <dbReference type="SAM" id="Phobius"/>
    </source>
</evidence>
<dbReference type="AlphaFoldDB" id="F6V427"/>
<dbReference type="SFLD" id="SFLDG01180">
    <property type="entry name" value="SUF1"/>
    <property type="match status" value="1"/>
</dbReference>
<dbReference type="GeneID" id="100022075"/>
<dbReference type="PANTHER" id="PTHR12289">
    <property type="entry name" value="METAXIN RELATED"/>
    <property type="match status" value="1"/>
</dbReference>
<dbReference type="InterPro" id="IPR040079">
    <property type="entry name" value="Glutathione_S-Trfase"/>
</dbReference>
<evidence type="ECO:0000256" key="6">
    <source>
        <dbReference type="ARBA" id="ARBA00022787"/>
    </source>
</evidence>
<dbReference type="InterPro" id="IPR019564">
    <property type="entry name" value="Sam37/metaxin_N"/>
</dbReference>
<dbReference type="InterPro" id="IPR033468">
    <property type="entry name" value="Metaxin_GST"/>
</dbReference>
<feature type="region of interest" description="Disordered" evidence="16">
    <location>
        <begin position="1"/>
        <end position="145"/>
    </location>
</feature>
<evidence type="ECO:0000256" key="9">
    <source>
        <dbReference type="ARBA" id="ARBA00022989"/>
    </source>
</evidence>
<reference evidence="20" key="3">
    <citation type="submission" date="2025-09" db="UniProtKB">
        <authorList>
            <consortium name="Ensembl"/>
        </authorList>
    </citation>
    <scope>IDENTIFICATION</scope>
</reference>
<comment type="subcellular location">
    <subcellularLocation>
        <location evidence="1">Mitochondrion outer membrane</location>
    </subcellularLocation>
</comment>
<dbReference type="eggNOG" id="KOG3028">
    <property type="taxonomic scope" value="Eukaryota"/>
</dbReference>
<reference evidence="20 21" key="1">
    <citation type="journal article" date="2007" name="Nature">
        <title>Genome of the marsupial Monodelphis domestica reveals innovation in non-coding sequences.</title>
        <authorList>
            <person name="Mikkelsen T.S."/>
            <person name="Wakefield M.J."/>
            <person name="Aken B."/>
            <person name="Amemiya C.T."/>
            <person name="Chang J.L."/>
            <person name="Duke S."/>
            <person name="Garber M."/>
            <person name="Gentles A.J."/>
            <person name="Goodstadt L."/>
            <person name="Heger A."/>
            <person name="Jurka J."/>
            <person name="Kamal M."/>
            <person name="Mauceli E."/>
            <person name="Searle S.M."/>
            <person name="Sharpe T."/>
            <person name="Baker M.L."/>
            <person name="Batzer M.A."/>
            <person name="Benos P.V."/>
            <person name="Belov K."/>
            <person name="Clamp M."/>
            <person name="Cook A."/>
            <person name="Cuff J."/>
            <person name="Das R."/>
            <person name="Davidow L."/>
            <person name="Deakin J.E."/>
            <person name="Fazzari M.J."/>
            <person name="Glass J.L."/>
            <person name="Grabherr M."/>
            <person name="Greally J.M."/>
            <person name="Gu W."/>
            <person name="Hore T.A."/>
            <person name="Huttley G.A."/>
            <person name="Kleber M."/>
            <person name="Jirtle R.L."/>
            <person name="Koina E."/>
            <person name="Lee J.T."/>
            <person name="Mahony S."/>
            <person name="Marra M.A."/>
            <person name="Miller R.D."/>
            <person name="Nicholls R.D."/>
            <person name="Oda M."/>
            <person name="Papenfuss A.T."/>
            <person name="Parra Z.E."/>
            <person name="Pollock D.D."/>
            <person name="Ray D.A."/>
            <person name="Schein J.E."/>
            <person name="Speed T.P."/>
            <person name="Thompson K."/>
            <person name="VandeBerg J.L."/>
            <person name="Wade C.M."/>
            <person name="Walker J.A."/>
            <person name="Waters P.D."/>
            <person name="Webber C."/>
            <person name="Weidman J.R."/>
            <person name="Xie X."/>
            <person name="Zody M.C."/>
            <person name="Baldwin J."/>
            <person name="Abdouelleil A."/>
            <person name="Abdulkadir J."/>
            <person name="Abebe A."/>
            <person name="Abera B."/>
            <person name="Abreu J."/>
            <person name="Acer S.C."/>
            <person name="Aftuck L."/>
            <person name="Alexander A."/>
            <person name="An P."/>
            <person name="Anderson E."/>
            <person name="Anderson S."/>
            <person name="Arachi H."/>
            <person name="Azer M."/>
            <person name="Bachantsang P."/>
            <person name="Barry A."/>
            <person name="Bayul T."/>
            <person name="Berlin A."/>
            <person name="Bessette D."/>
            <person name="Bloom T."/>
            <person name="Bloom T."/>
            <person name="Boguslavskiy L."/>
            <person name="Bonnet C."/>
            <person name="Boukhgalter B."/>
            <person name="Bourzgui I."/>
            <person name="Brown A."/>
            <person name="Cahill P."/>
            <person name="Channer S."/>
            <person name="Cheshatsang Y."/>
            <person name="Chuda L."/>
            <person name="Citroen M."/>
            <person name="Collymore A."/>
            <person name="Cooke P."/>
            <person name="Costello M."/>
            <person name="D'Aco K."/>
            <person name="Daza R."/>
            <person name="De Haan G."/>
            <person name="DeGray S."/>
            <person name="DeMaso C."/>
            <person name="Dhargay N."/>
            <person name="Dooley K."/>
            <person name="Dooley E."/>
            <person name="Doricent M."/>
            <person name="Dorje P."/>
            <person name="Dorjee K."/>
            <person name="Dupes A."/>
            <person name="Elong R."/>
            <person name="Falk J."/>
            <person name="Farina A."/>
            <person name="Faro S."/>
            <person name="Ferguson D."/>
            <person name="Fisher S."/>
            <person name="Foley C.D."/>
            <person name="Franke A."/>
            <person name="Friedrich D."/>
            <person name="Gadbois L."/>
            <person name="Gearin G."/>
            <person name="Gearin C.R."/>
            <person name="Giannoukos G."/>
            <person name="Goode T."/>
            <person name="Graham J."/>
            <person name="Grandbois E."/>
            <person name="Grewal S."/>
            <person name="Gyaltsen K."/>
            <person name="Hafez N."/>
            <person name="Hagos B."/>
            <person name="Hall J."/>
            <person name="Henson C."/>
            <person name="Hollinger A."/>
            <person name="Honan T."/>
            <person name="Huard M.D."/>
            <person name="Hughes L."/>
            <person name="Hurhula B."/>
            <person name="Husby M.E."/>
            <person name="Kamat A."/>
            <person name="Kanga B."/>
            <person name="Kashin S."/>
            <person name="Khazanovich D."/>
            <person name="Kisner P."/>
            <person name="Lance K."/>
            <person name="Lara M."/>
            <person name="Lee W."/>
            <person name="Lennon N."/>
            <person name="Letendre F."/>
            <person name="LeVine R."/>
            <person name="Lipovsky A."/>
            <person name="Liu X."/>
            <person name="Liu J."/>
            <person name="Liu S."/>
            <person name="Lokyitsang T."/>
            <person name="Lokyitsang Y."/>
            <person name="Lubonja R."/>
            <person name="Lui A."/>
            <person name="MacDonald P."/>
            <person name="Magnisalis V."/>
            <person name="Maru K."/>
            <person name="Matthews C."/>
            <person name="McCusker W."/>
            <person name="McDonough S."/>
            <person name="Mehta T."/>
            <person name="Meldrim J."/>
            <person name="Meneus L."/>
            <person name="Mihai O."/>
            <person name="Mihalev A."/>
            <person name="Mihova T."/>
            <person name="Mittelman R."/>
            <person name="Mlenga V."/>
            <person name="Montmayeur A."/>
            <person name="Mulrain L."/>
            <person name="Navidi A."/>
            <person name="Naylor J."/>
            <person name="Negash T."/>
            <person name="Nguyen T."/>
            <person name="Nguyen N."/>
            <person name="Nicol R."/>
            <person name="Norbu C."/>
            <person name="Norbu N."/>
            <person name="Novod N."/>
            <person name="O'Neill B."/>
            <person name="Osman S."/>
            <person name="Markiewicz E."/>
            <person name="Oyono O.L."/>
            <person name="Patti C."/>
            <person name="Phunkhang P."/>
            <person name="Pierre F."/>
            <person name="Priest M."/>
            <person name="Raghuraman S."/>
            <person name="Rege F."/>
            <person name="Reyes R."/>
            <person name="Rise C."/>
            <person name="Rogov P."/>
            <person name="Ross K."/>
            <person name="Ryan E."/>
            <person name="Settipalli S."/>
            <person name="Shea T."/>
            <person name="Sherpa N."/>
            <person name="Shi L."/>
            <person name="Shih D."/>
            <person name="Sparrow T."/>
            <person name="Spaulding J."/>
            <person name="Stalker J."/>
            <person name="Stange-Thomann N."/>
            <person name="Stavropoulos S."/>
            <person name="Stone C."/>
            <person name="Strader C."/>
            <person name="Tesfaye S."/>
            <person name="Thomson T."/>
            <person name="Thoulutsang Y."/>
            <person name="Thoulutsang D."/>
            <person name="Topham K."/>
            <person name="Topping I."/>
            <person name="Tsamla T."/>
            <person name="Vassiliev H."/>
            <person name="Vo A."/>
            <person name="Wangchuk T."/>
            <person name="Wangdi T."/>
            <person name="Weiand M."/>
            <person name="Wilkinson J."/>
            <person name="Wilson A."/>
            <person name="Yadav S."/>
            <person name="Young G."/>
            <person name="Yu Q."/>
            <person name="Zembek L."/>
            <person name="Zhong D."/>
            <person name="Zimmer A."/>
            <person name="Zwirko Z."/>
            <person name="Jaffe D.B."/>
            <person name="Alvarez P."/>
            <person name="Brockman W."/>
            <person name="Butler J."/>
            <person name="Chin C."/>
            <person name="Gnerre S."/>
            <person name="MacCallum I."/>
            <person name="Graves J.A."/>
            <person name="Ponting C.P."/>
            <person name="Breen M."/>
            <person name="Samollow P.B."/>
            <person name="Lander E.S."/>
            <person name="Lindblad-Toh K."/>
        </authorList>
    </citation>
    <scope>NUCLEOTIDE SEQUENCE [LARGE SCALE GENOMIC DNA]</scope>
</reference>
<dbReference type="HOGENOM" id="CLU_044137_5_0_1"/>
<dbReference type="STRING" id="13616.ENSMODP00000021325"/>
<dbReference type="PANTHER" id="PTHR12289:SF34">
    <property type="entry name" value="METAXIN-1"/>
    <property type="match status" value="1"/>
</dbReference>
<keyword evidence="11 17" id="KW-0472">Membrane</keyword>
<keyword evidence="4" id="KW-1017">Isopeptide bond</keyword>
<comment type="function">
    <text evidence="12">Involved in transport of proteins into the mitochondrion. Essential for embryonic development.</text>
</comment>
<evidence type="ECO:0000256" key="1">
    <source>
        <dbReference type="ARBA" id="ARBA00004294"/>
    </source>
</evidence>
<keyword evidence="7" id="KW-0832">Ubl conjugation</keyword>
<comment type="similarity">
    <text evidence="2">Belongs to the metaxin family.</text>
</comment>
<dbReference type="InterPro" id="IPR050931">
    <property type="entry name" value="Mito_Protein_Transport_Metaxin"/>
</dbReference>
<feature type="compositionally biased region" description="Pro residues" evidence="16">
    <location>
        <begin position="49"/>
        <end position="63"/>
    </location>
</feature>
<dbReference type="RefSeq" id="XP_001374039.1">
    <property type="nucleotide sequence ID" value="XM_001374002.4"/>
</dbReference>
<evidence type="ECO:0000256" key="16">
    <source>
        <dbReference type="SAM" id="MobiDB-lite"/>
    </source>
</evidence>
<keyword evidence="10" id="KW-0496">Mitochondrion</keyword>
<evidence type="ECO:0000256" key="14">
    <source>
        <dbReference type="ARBA" id="ARBA00042095"/>
    </source>
</evidence>
<dbReference type="Pfam" id="PF10568">
    <property type="entry name" value="Tom37"/>
    <property type="match status" value="1"/>
</dbReference>
<dbReference type="KEGG" id="mdo:100022075"/>
<dbReference type="CDD" id="cd03212">
    <property type="entry name" value="GST_C_Metaxin1_3"/>
    <property type="match status" value="1"/>
</dbReference>
<gene>
    <name evidence="20" type="primary">MTX1</name>
</gene>
<evidence type="ECO:0000259" key="19">
    <source>
        <dbReference type="Pfam" id="PF17171"/>
    </source>
</evidence>
<dbReference type="CTD" id="4580"/>
<reference evidence="20" key="2">
    <citation type="submission" date="2025-08" db="UniProtKB">
        <authorList>
            <consortium name="Ensembl"/>
        </authorList>
    </citation>
    <scope>IDENTIFICATION</scope>
</reference>
<organism evidence="20 21">
    <name type="scientific">Monodelphis domestica</name>
    <name type="common">Gray short-tailed opossum</name>
    <dbReference type="NCBI Taxonomy" id="13616"/>
    <lineage>
        <taxon>Eukaryota</taxon>
        <taxon>Metazoa</taxon>
        <taxon>Chordata</taxon>
        <taxon>Craniata</taxon>
        <taxon>Vertebrata</taxon>
        <taxon>Euteleostomi</taxon>
        <taxon>Mammalia</taxon>
        <taxon>Metatheria</taxon>
        <taxon>Didelphimorphia</taxon>
        <taxon>Didelphidae</taxon>
        <taxon>Monodelphis</taxon>
    </lineage>
</organism>
<dbReference type="Bgee" id="ENSMODG00000017089">
    <property type="expression patterns" value="Expressed in testis and 17 other cell types or tissues"/>
</dbReference>
<feature type="compositionally biased region" description="Low complexity" evidence="16">
    <location>
        <begin position="135"/>
        <end position="145"/>
    </location>
</feature>
<evidence type="ECO:0000259" key="18">
    <source>
        <dbReference type="Pfam" id="PF10568"/>
    </source>
</evidence>
<dbReference type="GO" id="GO:0015031">
    <property type="term" value="P:protein transport"/>
    <property type="evidence" value="ECO:0007669"/>
    <property type="project" value="UniProtKB-KW"/>
</dbReference>
<evidence type="ECO:0000256" key="13">
    <source>
        <dbReference type="ARBA" id="ARBA00039748"/>
    </source>
</evidence>
<dbReference type="InterPro" id="IPR036282">
    <property type="entry name" value="Glutathione-S-Trfase_C_sf"/>
</dbReference>
<keyword evidence="3" id="KW-0813">Transport</keyword>